<sequence>MLCFVHQVPFQSLPTRRMNDSTRRRQQTHFETVDMSMSSASSTTSHMNMETCPSSRMKHLVSNRSTEELSHANVPYVHTNSTVRMMVSTVMNPIRTVVITPAMHACCPSPPLSNQDSDKSKTWKTSSNQKTNSPRRNSSPKSVSPRAASPNTNSSSSGIKKQHKSNTLSQKGSSKSKISLSASDLIRVMALPQSMAAKELGVSLSTLKRRFYDLKMGRWPGLANPTGFSHYCSSLASDSSSVHSNDALSSSSANHSRKAELSYIMNPTNLEESYLDQIALAVLNISFKQNVCK</sequence>
<evidence type="ECO:0000256" key="5">
    <source>
        <dbReference type="ARBA" id="ARBA00023163"/>
    </source>
</evidence>
<evidence type="ECO:0000259" key="8">
    <source>
        <dbReference type="PROSITE" id="PS51519"/>
    </source>
</evidence>
<feature type="domain" description="RWP-RK" evidence="8">
    <location>
        <begin position="164"/>
        <end position="248"/>
    </location>
</feature>
<feature type="compositionally biased region" description="Polar residues" evidence="7">
    <location>
        <begin position="128"/>
        <end position="142"/>
    </location>
</feature>
<dbReference type="GeneID" id="68104615"/>
<evidence type="ECO:0000256" key="7">
    <source>
        <dbReference type="SAM" id="MobiDB-lite"/>
    </source>
</evidence>
<keyword evidence="4" id="KW-0238">DNA-binding</keyword>
<reference evidence="9 10" key="1">
    <citation type="journal article" date="2018" name="BMC Genomics">
        <title>The genome of Naegleria lovaniensis, the basis for a comparative approach to unravel pathogenicity factors of the human pathogenic amoeba N. fowleri.</title>
        <authorList>
            <person name="Liechti N."/>
            <person name="Schurch N."/>
            <person name="Bruggmann R."/>
            <person name="Wittwer M."/>
        </authorList>
    </citation>
    <scope>NUCLEOTIDE SEQUENCE [LARGE SCALE GENOMIC DNA]</scope>
    <source>
        <strain evidence="9 10">ATCC 30569</strain>
    </source>
</reference>
<dbReference type="RefSeq" id="XP_044542596.1">
    <property type="nucleotide sequence ID" value="XM_044687897.1"/>
</dbReference>
<dbReference type="InterPro" id="IPR003035">
    <property type="entry name" value="RWP-RK_dom"/>
</dbReference>
<comment type="caution">
    <text evidence="9">The sequence shown here is derived from an EMBL/GenBank/DDBJ whole genome shotgun (WGS) entry which is preliminary data.</text>
</comment>
<evidence type="ECO:0000256" key="4">
    <source>
        <dbReference type="ARBA" id="ARBA00023125"/>
    </source>
</evidence>
<dbReference type="PANTHER" id="PTHR46373:SF2">
    <property type="entry name" value="RWP-RK DOMAIN-CONTAINING PROTEIN"/>
    <property type="match status" value="1"/>
</dbReference>
<dbReference type="InterPro" id="IPR044607">
    <property type="entry name" value="RKD-like"/>
</dbReference>
<dbReference type="EMBL" id="PYSW02000055">
    <property type="protein sequence ID" value="KAG2373422.1"/>
    <property type="molecule type" value="Genomic_DNA"/>
</dbReference>
<evidence type="ECO:0000313" key="9">
    <source>
        <dbReference type="EMBL" id="KAG2373422.1"/>
    </source>
</evidence>
<protein>
    <recommendedName>
        <fullName evidence="8">RWP-RK domain-containing protein</fullName>
    </recommendedName>
</protein>
<dbReference type="GO" id="GO:0003700">
    <property type="term" value="F:DNA-binding transcription factor activity"/>
    <property type="evidence" value="ECO:0007669"/>
    <property type="project" value="InterPro"/>
</dbReference>
<dbReference type="PANTHER" id="PTHR46373">
    <property type="entry name" value="PROTEIN RKD4"/>
    <property type="match status" value="1"/>
</dbReference>
<proteinExistence type="predicted"/>
<dbReference type="GO" id="GO:0003677">
    <property type="term" value="F:DNA binding"/>
    <property type="evidence" value="ECO:0007669"/>
    <property type="project" value="UniProtKB-KW"/>
</dbReference>
<feature type="region of interest" description="Disordered" evidence="7">
    <location>
        <begin position="109"/>
        <end position="176"/>
    </location>
</feature>
<feature type="compositionally biased region" description="Polar residues" evidence="7">
    <location>
        <begin position="149"/>
        <end position="159"/>
    </location>
</feature>
<organism evidence="9 10">
    <name type="scientific">Naegleria lovaniensis</name>
    <name type="common">Amoeba</name>
    <dbReference type="NCBI Taxonomy" id="51637"/>
    <lineage>
        <taxon>Eukaryota</taxon>
        <taxon>Discoba</taxon>
        <taxon>Heterolobosea</taxon>
        <taxon>Tetramitia</taxon>
        <taxon>Eutetramitia</taxon>
        <taxon>Vahlkampfiidae</taxon>
        <taxon>Naegleria</taxon>
    </lineage>
</organism>
<dbReference type="Proteomes" id="UP000816034">
    <property type="component" value="Unassembled WGS sequence"/>
</dbReference>
<keyword evidence="5" id="KW-0804">Transcription</keyword>
<evidence type="ECO:0000256" key="1">
    <source>
        <dbReference type="ARBA" id="ARBA00004049"/>
    </source>
</evidence>
<keyword evidence="3" id="KW-0175">Coiled coil</keyword>
<keyword evidence="10" id="KW-1185">Reference proteome</keyword>
<comment type="function">
    <text evidence="1">Putative transcription factor.</text>
</comment>
<keyword evidence="6" id="KW-0539">Nucleus</keyword>
<accession>A0AA88GD63</accession>
<dbReference type="PROSITE" id="PS51519">
    <property type="entry name" value="RWP_RK"/>
    <property type="match status" value="1"/>
</dbReference>
<name>A0AA88GD63_NAELO</name>
<keyword evidence="2" id="KW-0805">Transcription regulation</keyword>
<evidence type="ECO:0000256" key="2">
    <source>
        <dbReference type="ARBA" id="ARBA00023015"/>
    </source>
</evidence>
<gene>
    <name evidence="9" type="ORF">C9374_012161</name>
</gene>
<dbReference type="AlphaFoldDB" id="A0AA88GD63"/>
<evidence type="ECO:0000256" key="6">
    <source>
        <dbReference type="ARBA" id="ARBA00023242"/>
    </source>
</evidence>
<evidence type="ECO:0000313" key="10">
    <source>
        <dbReference type="Proteomes" id="UP000816034"/>
    </source>
</evidence>
<dbReference type="Pfam" id="PF02042">
    <property type="entry name" value="RWP-RK"/>
    <property type="match status" value="1"/>
</dbReference>
<evidence type="ECO:0000256" key="3">
    <source>
        <dbReference type="ARBA" id="ARBA00023054"/>
    </source>
</evidence>